<organism evidence="1">
    <name type="scientific">Arundo donax</name>
    <name type="common">Giant reed</name>
    <name type="synonym">Donax arundinaceus</name>
    <dbReference type="NCBI Taxonomy" id="35708"/>
    <lineage>
        <taxon>Eukaryota</taxon>
        <taxon>Viridiplantae</taxon>
        <taxon>Streptophyta</taxon>
        <taxon>Embryophyta</taxon>
        <taxon>Tracheophyta</taxon>
        <taxon>Spermatophyta</taxon>
        <taxon>Magnoliopsida</taxon>
        <taxon>Liliopsida</taxon>
        <taxon>Poales</taxon>
        <taxon>Poaceae</taxon>
        <taxon>PACMAD clade</taxon>
        <taxon>Arundinoideae</taxon>
        <taxon>Arundineae</taxon>
        <taxon>Arundo</taxon>
    </lineage>
</organism>
<dbReference type="EMBL" id="GBRH01263226">
    <property type="protein sequence ID" value="JAD34669.1"/>
    <property type="molecule type" value="Transcribed_RNA"/>
</dbReference>
<name>A0A0A8Z5J5_ARUDO</name>
<sequence>MTVTSSTTATSRNMASSSASVMCLGTCPTKSFTLSSSAPLPPPSAAGAAAAGAAFSPSSAIGLLDR</sequence>
<proteinExistence type="predicted"/>
<reference evidence="1" key="1">
    <citation type="submission" date="2014-09" db="EMBL/GenBank/DDBJ databases">
        <authorList>
            <person name="Magalhaes I.L.F."/>
            <person name="Oliveira U."/>
            <person name="Santos F.R."/>
            <person name="Vidigal T.H.D.A."/>
            <person name="Brescovit A.D."/>
            <person name="Santos A.J."/>
        </authorList>
    </citation>
    <scope>NUCLEOTIDE SEQUENCE</scope>
    <source>
        <tissue evidence="1">Shoot tissue taken approximately 20 cm above the soil surface</tissue>
    </source>
</reference>
<reference evidence="1" key="2">
    <citation type="journal article" date="2015" name="Data Brief">
        <title>Shoot transcriptome of the giant reed, Arundo donax.</title>
        <authorList>
            <person name="Barrero R.A."/>
            <person name="Guerrero F.D."/>
            <person name="Moolhuijzen P."/>
            <person name="Goolsby J.A."/>
            <person name="Tidwell J."/>
            <person name="Bellgard S.E."/>
            <person name="Bellgard M.I."/>
        </authorList>
    </citation>
    <scope>NUCLEOTIDE SEQUENCE</scope>
    <source>
        <tissue evidence="1">Shoot tissue taken approximately 20 cm above the soil surface</tissue>
    </source>
</reference>
<dbReference type="AlphaFoldDB" id="A0A0A8Z5J5"/>
<evidence type="ECO:0000313" key="1">
    <source>
        <dbReference type="EMBL" id="JAD34669.1"/>
    </source>
</evidence>
<accession>A0A0A8Z5J5</accession>
<protein>
    <submittedName>
        <fullName evidence="1">Uncharacterized protein</fullName>
    </submittedName>
</protein>